<reference evidence="2 3" key="1">
    <citation type="journal article" date="2018" name="Mol. Biol. Evol.">
        <title>Analysis of the draft genome of the red seaweed Gracilariopsis chorda provides insights into genome size evolution in Rhodophyta.</title>
        <authorList>
            <person name="Lee J."/>
            <person name="Yang E.C."/>
            <person name="Graf L."/>
            <person name="Yang J.H."/>
            <person name="Qiu H."/>
            <person name="Zel Zion U."/>
            <person name="Chan C.X."/>
            <person name="Stephens T.G."/>
            <person name="Weber A.P.M."/>
            <person name="Boo G.H."/>
            <person name="Boo S.M."/>
            <person name="Kim K.M."/>
            <person name="Shin Y."/>
            <person name="Jung M."/>
            <person name="Lee S.J."/>
            <person name="Yim H.S."/>
            <person name="Lee J.H."/>
            <person name="Bhattacharya D."/>
            <person name="Yoon H.S."/>
        </authorList>
    </citation>
    <scope>NUCLEOTIDE SEQUENCE [LARGE SCALE GENOMIC DNA]</scope>
    <source>
        <strain evidence="2 3">SKKU-2015</strain>
        <tissue evidence="2">Whole body</tissue>
    </source>
</reference>
<sequence length="490" mass="54202">MAPRQLYRDEKALGSLLDNLLQTGQSNGSGPLGVNITESHAEQHITGATIKDEIATANTFLAESKLCSLLPSLENGDNNIREVLASALTAIVRLSKCCKANMKLRSEAEHSVLTAHVEIDRVKKLHEAAQAKTNRLESQNVSLRNAASESDQKNKRVVRKLTTDCTDLKTKCANSNYRVNHLTLEVKKREREYTQLQQRVHSLMTHSKRLSIEPQIVATVANDIGNHPISRGRSLQKEEKAYEESTELSENQFRDEVMSENQAFRDLLRAIQEELDDLLVSNSGAFHEPKRPTSGLTELRQENETIKENGSAKSPNSTNGTDASGSPSENEEDSLSHLRQDSGSRECSPNSHALTTFPEAKSELGSCEEKPEMEEATQPVLPSSNDRENAEPRPPPNAMQSTTESDSCDRTTYEIAKSVTNVESDFEDCKKGTDPGHPESHEDVLSGVTPALTVEQMNLPFEMIRADLEQSLKQKFGRLRDVVLGMSTVG</sequence>
<gene>
    <name evidence="2" type="ORF">BWQ96_06961</name>
</gene>
<evidence type="ECO:0000256" key="1">
    <source>
        <dbReference type="SAM" id="MobiDB-lite"/>
    </source>
</evidence>
<proteinExistence type="predicted"/>
<accession>A0A2V3IMM4</accession>
<dbReference type="OrthoDB" id="3911405at2759"/>
<dbReference type="AlphaFoldDB" id="A0A2V3IMM4"/>
<feature type="region of interest" description="Disordered" evidence="1">
    <location>
        <begin position="135"/>
        <end position="155"/>
    </location>
</feature>
<organism evidence="2 3">
    <name type="scientific">Gracilariopsis chorda</name>
    <dbReference type="NCBI Taxonomy" id="448386"/>
    <lineage>
        <taxon>Eukaryota</taxon>
        <taxon>Rhodophyta</taxon>
        <taxon>Florideophyceae</taxon>
        <taxon>Rhodymeniophycidae</taxon>
        <taxon>Gracilariales</taxon>
        <taxon>Gracilariaceae</taxon>
        <taxon>Gracilariopsis</taxon>
    </lineage>
</organism>
<feature type="compositionally biased region" description="Polar residues" evidence="1">
    <location>
        <begin position="135"/>
        <end position="149"/>
    </location>
</feature>
<comment type="caution">
    <text evidence="2">The sequence shown here is derived from an EMBL/GenBank/DDBJ whole genome shotgun (WGS) entry which is preliminary data.</text>
</comment>
<feature type="compositionally biased region" description="Polar residues" evidence="1">
    <location>
        <begin position="345"/>
        <end position="354"/>
    </location>
</feature>
<protein>
    <submittedName>
        <fullName evidence="2">Uncharacterized protein</fullName>
    </submittedName>
</protein>
<feature type="region of interest" description="Disordered" evidence="1">
    <location>
        <begin position="306"/>
        <end position="410"/>
    </location>
</feature>
<feature type="compositionally biased region" description="Basic and acidic residues" evidence="1">
    <location>
        <begin position="334"/>
        <end position="344"/>
    </location>
</feature>
<evidence type="ECO:0000313" key="3">
    <source>
        <dbReference type="Proteomes" id="UP000247409"/>
    </source>
</evidence>
<evidence type="ECO:0000313" key="2">
    <source>
        <dbReference type="EMBL" id="PXF43322.1"/>
    </source>
</evidence>
<dbReference type="EMBL" id="NBIV01000129">
    <property type="protein sequence ID" value="PXF43322.1"/>
    <property type="molecule type" value="Genomic_DNA"/>
</dbReference>
<feature type="compositionally biased region" description="Polar residues" evidence="1">
    <location>
        <begin position="311"/>
        <end position="328"/>
    </location>
</feature>
<name>A0A2V3IMM4_9FLOR</name>
<keyword evidence="3" id="KW-1185">Reference proteome</keyword>
<dbReference type="Proteomes" id="UP000247409">
    <property type="component" value="Unassembled WGS sequence"/>
</dbReference>